<accession>A0A0E9SNP5</accession>
<dbReference type="EMBL" id="GBXM01066429">
    <property type="protein sequence ID" value="JAH42148.1"/>
    <property type="molecule type" value="Transcribed_RNA"/>
</dbReference>
<evidence type="ECO:0000313" key="1">
    <source>
        <dbReference type="EMBL" id="JAH42148.1"/>
    </source>
</evidence>
<reference evidence="1" key="1">
    <citation type="submission" date="2014-11" db="EMBL/GenBank/DDBJ databases">
        <authorList>
            <person name="Amaro Gonzalez C."/>
        </authorList>
    </citation>
    <scope>NUCLEOTIDE SEQUENCE</scope>
</reference>
<organism evidence="1">
    <name type="scientific">Anguilla anguilla</name>
    <name type="common">European freshwater eel</name>
    <name type="synonym">Muraena anguilla</name>
    <dbReference type="NCBI Taxonomy" id="7936"/>
    <lineage>
        <taxon>Eukaryota</taxon>
        <taxon>Metazoa</taxon>
        <taxon>Chordata</taxon>
        <taxon>Craniata</taxon>
        <taxon>Vertebrata</taxon>
        <taxon>Euteleostomi</taxon>
        <taxon>Actinopterygii</taxon>
        <taxon>Neopterygii</taxon>
        <taxon>Teleostei</taxon>
        <taxon>Anguilliformes</taxon>
        <taxon>Anguillidae</taxon>
        <taxon>Anguilla</taxon>
    </lineage>
</organism>
<reference evidence="1" key="2">
    <citation type="journal article" date="2015" name="Fish Shellfish Immunol.">
        <title>Early steps in the European eel (Anguilla anguilla)-Vibrio vulnificus interaction in the gills: Role of the RtxA13 toxin.</title>
        <authorList>
            <person name="Callol A."/>
            <person name="Pajuelo D."/>
            <person name="Ebbesson L."/>
            <person name="Teles M."/>
            <person name="MacKenzie S."/>
            <person name="Amaro C."/>
        </authorList>
    </citation>
    <scope>NUCLEOTIDE SEQUENCE</scope>
</reference>
<name>A0A0E9SNP5_ANGAN</name>
<dbReference type="AlphaFoldDB" id="A0A0E9SNP5"/>
<sequence length="38" mass="4596">MFTRRLCGRDCHSKEEDMVGAFWWLKAFDRFSQDKLGK</sequence>
<protein>
    <submittedName>
        <fullName evidence="1">Uncharacterized protein</fullName>
    </submittedName>
</protein>
<proteinExistence type="predicted"/>